<feature type="transmembrane region" description="Helical" evidence="1">
    <location>
        <begin position="90"/>
        <end position="110"/>
    </location>
</feature>
<evidence type="ECO:0000256" key="1">
    <source>
        <dbReference type="SAM" id="Phobius"/>
    </source>
</evidence>
<organism evidence="2 3">
    <name type="scientific">Haloarcula mannanilytica</name>
    <dbReference type="NCBI Taxonomy" id="2509225"/>
    <lineage>
        <taxon>Archaea</taxon>
        <taxon>Methanobacteriati</taxon>
        <taxon>Methanobacteriota</taxon>
        <taxon>Stenosarchaea group</taxon>
        <taxon>Halobacteria</taxon>
        <taxon>Halobacteriales</taxon>
        <taxon>Haloarculaceae</taxon>
        <taxon>Haloarcula</taxon>
    </lineage>
</organism>
<dbReference type="EMBL" id="BIXZ01000010">
    <property type="protein sequence ID" value="GCF15741.1"/>
    <property type="molecule type" value="Genomic_DNA"/>
</dbReference>
<keyword evidence="1" id="KW-0472">Membrane</keyword>
<evidence type="ECO:0000313" key="2">
    <source>
        <dbReference type="EMBL" id="GCF15741.1"/>
    </source>
</evidence>
<dbReference type="RefSeq" id="WP_200830982.1">
    <property type="nucleotide sequence ID" value="NZ_BIXZ01000010.1"/>
</dbReference>
<protein>
    <recommendedName>
        <fullName evidence="4">Peptidase M48 domain-containing protein</fullName>
    </recommendedName>
</protein>
<evidence type="ECO:0008006" key="4">
    <source>
        <dbReference type="Google" id="ProtNLM"/>
    </source>
</evidence>
<dbReference type="OrthoDB" id="275466at2157"/>
<sequence>MVVFGKIQSGLTRLYAKNRGGVTETGEYSASGISRTVYWFHDESKRMGDYSPLGTFLMNEQAKEDFSVDVVDYVFLHEVGHDQMGFIGRALFWAFYLTFGLLFLAGIMALPRTLVAAFQFAPSTVMLPAYLIIGIGITIAAILPFVAVCWIDETMAELFAISKIGRSQYRSVLDEVKEESDAGLLHKIRLRIQYPPESLILWIARKRGIGGQ</sequence>
<accession>A0A4C2EMK0</accession>
<proteinExistence type="predicted"/>
<keyword evidence="3" id="KW-1185">Reference proteome</keyword>
<evidence type="ECO:0000313" key="3">
    <source>
        <dbReference type="Proteomes" id="UP000304382"/>
    </source>
</evidence>
<dbReference type="Proteomes" id="UP000304382">
    <property type="component" value="Unassembled WGS sequence"/>
</dbReference>
<name>A0A4C2EMK0_9EURY</name>
<keyword evidence="1" id="KW-1133">Transmembrane helix</keyword>
<keyword evidence="1" id="KW-0812">Transmembrane</keyword>
<reference evidence="2 3" key="1">
    <citation type="submission" date="2019-02" db="EMBL/GenBank/DDBJ databases">
        <title>Haloarcula mannanilyticum sp. nov., a mannan degrading haloarchaeon isolated from commercial salt.</title>
        <authorList>
            <person name="Enomoto S."/>
            <person name="Shimane Y."/>
            <person name="Kamekura M."/>
            <person name="Ito T."/>
            <person name="Moriya O."/>
            <person name="Ihara K."/>
            <person name="Takahashi-Ando N."/>
            <person name="Fukushima Y."/>
            <person name="Yoshida Y."/>
            <person name="Usama R."/>
            <person name="Takai K."/>
            <person name="Minegishi H."/>
        </authorList>
    </citation>
    <scope>NUCLEOTIDE SEQUENCE [LARGE SCALE GENOMIC DNA]</scope>
    <source>
        <strain evidence="2 3">MD130-1</strain>
    </source>
</reference>
<comment type="caution">
    <text evidence="2">The sequence shown here is derived from an EMBL/GenBank/DDBJ whole genome shotgun (WGS) entry which is preliminary data.</text>
</comment>
<dbReference type="AlphaFoldDB" id="A0A4C2EMK0"/>
<gene>
    <name evidence="2" type="ORF">Harman_36760</name>
</gene>
<feature type="transmembrane region" description="Helical" evidence="1">
    <location>
        <begin position="130"/>
        <end position="151"/>
    </location>
</feature>